<dbReference type="Gene3D" id="1.10.10.10">
    <property type="entry name" value="Winged helix-like DNA-binding domain superfamily/Winged helix DNA-binding domain"/>
    <property type="match status" value="1"/>
</dbReference>
<keyword evidence="6" id="KW-0396">Initiation factor</keyword>
<comment type="caution">
    <text evidence="6">The sequence shown here is derived from an EMBL/GenBank/DDBJ whole genome shotgun (WGS) entry which is preliminary data.</text>
</comment>
<dbReference type="InterPro" id="IPR048588">
    <property type="entry name" value="CvfB_S1_2nd"/>
</dbReference>
<dbReference type="InterPro" id="IPR040764">
    <property type="entry name" value="CvfB_WH"/>
</dbReference>
<dbReference type="RefSeq" id="WP_045922827.1">
    <property type="nucleotide sequence ID" value="NZ_JBHTHW010000008.1"/>
</dbReference>
<dbReference type="InterPro" id="IPR039566">
    <property type="entry name" value="CvfB_S1_st"/>
</dbReference>
<dbReference type="Pfam" id="PF13509">
    <property type="entry name" value="S1_2"/>
    <property type="match status" value="1"/>
</dbReference>
<dbReference type="STRING" id="1218508.JG29_09630"/>
<dbReference type="HOGENOM" id="CLU_064885_0_0_9"/>
<comment type="similarity">
    <text evidence="1">Belongs to the CvfB family.</text>
</comment>
<keyword evidence="6" id="KW-0648">Protein biosynthesis</keyword>
<gene>
    <name evidence="6" type="primary">infC</name>
    <name evidence="6" type="ORF">JG29_09630</name>
</gene>
<dbReference type="PIRSF" id="PIRSF012524">
    <property type="entry name" value="YitL_S1"/>
    <property type="match status" value="1"/>
</dbReference>
<keyword evidence="7" id="KW-1185">Reference proteome</keyword>
<evidence type="ECO:0000259" key="2">
    <source>
        <dbReference type="Pfam" id="PF13509"/>
    </source>
</evidence>
<organism evidence="6 7">
    <name type="scientific">Bombilactobacillus mellis</name>
    <dbReference type="NCBI Taxonomy" id="1218508"/>
    <lineage>
        <taxon>Bacteria</taxon>
        <taxon>Bacillati</taxon>
        <taxon>Bacillota</taxon>
        <taxon>Bacilli</taxon>
        <taxon>Lactobacillales</taxon>
        <taxon>Lactobacillaceae</taxon>
        <taxon>Bombilactobacillus</taxon>
    </lineage>
</organism>
<dbReference type="Pfam" id="PF21191">
    <property type="entry name" value="CvfB_1st"/>
    <property type="match status" value="1"/>
</dbReference>
<reference evidence="6 7" key="1">
    <citation type="submission" date="2014-12" db="EMBL/GenBank/DDBJ databases">
        <title>Comparative genomics of the lactic acid bacteria isolated from the honey bee gut.</title>
        <authorList>
            <person name="Ellegaard K.M."/>
            <person name="Tamarit D."/>
            <person name="Javelind E."/>
            <person name="Olofsson T."/>
            <person name="Andersson S.G."/>
            <person name="Vasquez A."/>
        </authorList>
    </citation>
    <scope>NUCLEOTIDE SEQUENCE [LARGE SCALE GENOMIC DNA]</scope>
    <source>
        <strain evidence="6 7">Hon2</strain>
    </source>
</reference>
<evidence type="ECO:0000256" key="1">
    <source>
        <dbReference type="PIRNR" id="PIRNR012524"/>
    </source>
</evidence>
<feature type="domain" description="Conserved virulence factor B first S1" evidence="2">
    <location>
        <begin position="7"/>
        <end position="63"/>
    </location>
</feature>
<accession>A0A0F4KPH3</accession>
<dbReference type="Gene3D" id="2.40.50.140">
    <property type="entry name" value="Nucleic acid-binding proteins"/>
    <property type="match status" value="2"/>
</dbReference>
<dbReference type="Proteomes" id="UP000033695">
    <property type="component" value="Unassembled WGS sequence"/>
</dbReference>
<proteinExistence type="inferred from homology"/>
<dbReference type="InterPro" id="IPR048587">
    <property type="entry name" value="CvfB_S1_3rd"/>
</dbReference>
<name>A0A0F4KPH3_9LACO</name>
<feature type="domain" description="Conserved virulence factor B third S1" evidence="5">
    <location>
        <begin position="141"/>
        <end position="213"/>
    </location>
</feature>
<dbReference type="GO" id="GO:0003743">
    <property type="term" value="F:translation initiation factor activity"/>
    <property type="evidence" value="ECO:0007669"/>
    <property type="project" value="UniProtKB-KW"/>
</dbReference>
<dbReference type="Gene3D" id="2.40.50.330">
    <property type="match status" value="1"/>
</dbReference>
<dbReference type="EMBL" id="JXBZ01000008">
    <property type="protein sequence ID" value="KJY48562.1"/>
    <property type="molecule type" value="Genomic_DNA"/>
</dbReference>
<dbReference type="Pfam" id="PF21543">
    <property type="entry name" value="CvfB_2nd"/>
    <property type="match status" value="1"/>
</dbReference>
<dbReference type="Pfam" id="PF17783">
    <property type="entry name" value="WHD_CvfB"/>
    <property type="match status" value="1"/>
</dbReference>
<dbReference type="InterPro" id="IPR036388">
    <property type="entry name" value="WH-like_DNA-bd_sf"/>
</dbReference>
<evidence type="ECO:0000259" key="4">
    <source>
        <dbReference type="Pfam" id="PF21191"/>
    </source>
</evidence>
<feature type="domain" description="Conserved virulence factor B-like winged helix" evidence="3">
    <location>
        <begin position="224"/>
        <end position="282"/>
    </location>
</feature>
<evidence type="ECO:0000259" key="3">
    <source>
        <dbReference type="Pfam" id="PF17783"/>
    </source>
</evidence>
<dbReference type="InterPro" id="IPR012340">
    <property type="entry name" value="NA-bd_OB-fold"/>
</dbReference>
<dbReference type="PANTHER" id="PTHR37296">
    <property type="entry name" value="CONSERVED VIRULENCE FACTOR B"/>
    <property type="match status" value="1"/>
</dbReference>
<dbReference type="PANTHER" id="PTHR37296:SF1">
    <property type="entry name" value="CONSERVED VIRULENCE FACTOR B"/>
    <property type="match status" value="1"/>
</dbReference>
<sequence>MELQELLGTVQTGTINDQNEQYFFVGVAGFTFRLNKQELASSSSPIRGFLYENQNHQLVMTTKIPVIGCHRYGFGQVVDVRTDLGVFVDIGLQDKDIVVSLDDLPNLKSLWPKKGDRLLIALKVDKKNRMWGQLADGSIYQQISRPFPANWKNKNVTATVYRLKLSGSFVLTSDYYLGFIHASERQREPRLGEVVHGRVIGKSYDHLNISLKPRAYEEINDDAAMILAVLQHQPTKTLNFNDKSSPAAIKQYFGISKGNFKRAIGHLLKQKMITQDEQGISLVNKDQ</sequence>
<feature type="domain" description="Conserved virulence factor B second S1" evidence="4">
    <location>
        <begin position="72"/>
        <end position="133"/>
    </location>
</feature>
<dbReference type="PATRIC" id="fig|1218508.4.peg.948"/>
<dbReference type="AlphaFoldDB" id="A0A0F4KPH3"/>
<evidence type="ECO:0000313" key="6">
    <source>
        <dbReference type="EMBL" id="KJY48562.1"/>
    </source>
</evidence>
<dbReference type="InterPro" id="IPR014464">
    <property type="entry name" value="CvfB_fam"/>
</dbReference>
<evidence type="ECO:0000259" key="5">
    <source>
        <dbReference type="Pfam" id="PF21543"/>
    </source>
</evidence>
<protein>
    <submittedName>
        <fullName evidence="6">Translation initiation factor IF-3</fullName>
    </submittedName>
</protein>
<evidence type="ECO:0000313" key="7">
    <source>
        <dbReference type="Proteomes" id="UP000033695"/>
    </source>
</evidence>